<accession>A0A9W9WP44</accession>
<dbReference type="Proteomes" id="UP001147760">
    <property type="component" value="Unassembled WGS sequence"/>
</dbReference>
<proteinExistence type="predicted"/>
<dbReference type="EMBL" id="JAPWDO010000005">
    <property type="protein sequence ID" value="KAJ5471085.1"/>
    <property type="molecule type" value="Genomic_DNA"/>
</dbReference>
<organism evidence="1 2">
    <name type="scientific">Penicillium desertorum</name>
    <dbReference type="NCBI Taxonomy" id="1303715"/>
    <lineage>
        <taxon>Eukaryota</taxon>
        <taxon>Fungi</taxon>
        <taxon>Dikarya</taxon>
        <taxon>Ascomycota</taxon>
        <taxon>Pezizomycotina</taxon>
        <taxon>Eurotiomycetes</taxon>
        <taxon>Eurotiomycetidae</taxon>
        <taxon>Eurotiales</taxon>
        <taxon>Aspergillaceae</taxon>
        <taxon>Penicillium</taxon>
    </lineage>
</organism>
<dbReference type="AlphaFoldDB" id="A0A9W9WP44"/>
<gene>
    <name evidence="1" type="ORF">N7530_008442</name>
</gene>
<sequence length="61" mass="6846">MSRSTTSPNSYNRKGQFLHEKLNIIFLTYPVAAIISQKLTQFFIASTIASPISETPDIIFP</sequence>
<keyword evidence="2" id="KW-1185">Reference proteome</keyword>
<evidence type="ECO:0000313" key="2">
    <source>
        <dbReference type="Proteomes" id="UP001147760"/>
    </source>
</evidence>
<protein>
    <submittedName>
        <fullName evidence="1">Uncharacterized protein</fullName>
    </submittedName>
</protein>
<evidence type="ECO:0000313" key="1">
    <source>
        <dbReference type="EMBL" id="KAJ5471085.1"/>
    </source>
</evidence>
<name>A0A9W9WP44_9EURO</name>
<reference evidence="1" key="1">
    <citation type="submission" date="2022-12" db="EMBL/GenBank/DDBJ databases">
        <authorList>
            <person name="Petersen C."/>
        </authorList>
    </citation>
    <scope>NUCLEOTIDE SEQUENCE</scope>
    <source>
        <strain evidence="1">IBT 17660</strain>
    </source>
</reference>
<comment type="caution">
    <text evidence="1">The sequence shown here is derived from an EMBL/GenBank/DDBJ whole genome shotgun (WGS) entry which is preliminary data.</text>
</comment>
<reference evidence="1" key="2">
    <citation type="journal article" date="2023" name="IMA Fungus">
        <title>Comparative genomic study of the Penicillium genus elucidates a diverse pangenome and 15 lateral gene transfer events.</title>
        <authorList>
            <person name="Petersen C."/>
            <person name="Sorensen T."/>
            <person name="Nielsen M.R."/>
            <person name="Sondergaard T.E."/>
            <person name="Sorensen J.L."/>
            <person name="Fitzpatrick D.A."/>
            <person name="Frisvad J.C."/>
            <person name="Nielsen K.L."/>
        </authorList>
    </citation>
    <scope>NUCLEOTIDE SEQUENCE</scope>
    <source>
        <strain evidence="1">IBT 17660</strain>
    </source>
</reference>